<proteinExistence type="predicted"/>
<organism evidence="1 2">
    <name type="scientific">Streptococcus sobrinus W1703</name>
    <dbReference type="NCBI Taxonomy" id="1227275"/>
    <lineage>
        <taxon>Bacteria</taxon>
        <taxon>Bacillati</taxon>
        <taxon>Bacillota</taxon>
        <taxon>Bacilli</taxon>
        <taxon>Lactobacillales</taxon>
        <taxon>Streptococcaceae</taxon>
        <taxon>Streptococcus</taxon>
    </lineage>
</organism>
<dbReference type="HOGENOM" id="CLU_2345551_0_0_9"/>
<dbReference type="EMBL" id="AWVA01000022">
    <property type="protein sequence ID" value="ERJ78086.1"/>
    <property type="molecule type" value="Genomic_DNA"/>
</dbReference>
<comment type="caution">
    <text evidence="1">The sequence shown here is derived from an EMBL/GenBank/DDBJ whole genome shotgun (WGS) entry which is preliminary data.</text>
</comment>
<accession>U2IVW7</accession>
<dbReference type="Proteomes" id="UP000016617">
    <property type="component" value="Unassembled WGS sequence"/>
</dbReference>
<gene>
    <name evidence="1" type="ORF">HMPREF1557_00408</name>
</gene>
<name>U2IVW7_9STRE</name>
<protein>
    <submittedName>
        <fullName evidence="1">Uncharacterized protein</fullName>
    </submittedName>
</protein>
<evidence type="ECO:0000313" key="1">
    <source>
        <dbReference type="EMBL" id="ERJ78086.1"/>
    </source>
</evidence>
<sequence>MVLVRTFTKVPHFGLVAFKLDEIIHRERTIVKQRSQVFLVANPAVKGQIKALQNRVQFGGLIVNSSVYDRPSNTSPSSCSSRLWINFKGQKPQQVFF</sequence>
<evidence type="ECO:0000313" key="2">
    <source>
        <dbReference type="Proteomes" id="UP000016617"/>
    </source>
</evidence>
<reference evidence="1 2" key="1">
    <citation type="submission" date="2013-06" db="EMBL/GenBank/DDBJ databases">
        <authorList>
            <person name="Weinstock G."/>
            <person name="Sodergren E."/>
            <person name="Lobos E.A."/>
            <person name="Fulton L."/>
            <person name="Fulton R."/>
            <person name="Courtney L."/>
            <person name="Fronick C."/>
            <person name="O'Laughlin M."/>
            <person name="Godfrey J."/>
            <person name="Wilson R.M."/>
            <person name="Miner T."/>
            <person name="Farmer C."/>
            <person name="Delehaunty K."/>
            <person name="Cordes M."/>
            <person name="Minx P."/>
            <person name="Tomlinson C."/>
            <person name="Chen J."/>
            <person name="Wollam A."/>
            <person name="Pepin K.H."/>
            <person name="Bhonagiri V."/>
            <person name="Zhang X."/>
            <person name="Warren W."/>
            <person name="Mitreva M."/>
            <person name="Mardis E.R."/>
            <person name="Wilson R.K."/>
        </authorList>
    </citation>
    <scope>NUCLEOTIDE SEQUENCE [LARGE SCALE GENOMIC DNA]</scope>
    <source>
        <strain evidence="1 2">W1703</strain>
    </source>
</reference>
<dbReference type="AlphaFoldDB" id="U2IVW7"/>